<reference evidence="3 4" key="1">
    <citation type="submission" date="2016-07" db="EMBL/GenBank/DDBJ databases">
        <title>High microdiversification within the ubiquitous acI lineage of Actinobacteria.</title>
        <authorList>
            <person name="Neuenschwander S.M."/>
            <person name="Salcher M."/>
            <person name="Ghai R."/>
            <person name="Pernthaler J."/>
        </authorList>
    </citation>
    <scope>NUCLEOTIDE SEQUENCE [LARGE SCALE GENOMIC DNA]</scope>
    <source>
        <strain evidence="3">MMS-21-148</strain>
    </source>
</reference>
<gene>
    <name evidence="3" type="ORF">A1s21148_02625</name>
</gene>
<dbReference type="Gene3D" id="3.40.50.1980">
    <property type="entry name" value="Nitrogenase molybdenum iron protein domain"/>
    <property type="match status" value="2"/>
</dbReference>
<evidence type="ECO:0000259" key="2">
    <source>
        <dbReference type="PROSITE" id="PS50983"/>
    </source>
</evidence>
<evidence type="ECO:0000313" key="3">
    <source>
        <dbReference type="EMBL" id="ASY10440.1"/>
    </source>
</evidence>
<sequence length="294" mass="30068">MALATALSLTACSSGEVAVQEIKSAAAISIEDGGTSSATRVIALANGSAEILVSLGLKPILIGRDIASTEEVLLDIPIVTSGHQVVAENILNLNPDLVLIDDATGPLAAIKTLRENGIKIVQVRQAWTLSDINLKIADIAGAVGAIPSGAALSEKINQSLSEVKKADRKARIAFLYLRGGNSIYLLGGKGSGADSLITAINSVDAGAEFSKDPFTPVSAEVLAELNPDVILVMSKGLASVGGVAGLKALPGVAQTTAGKKGRILAVDDSLLLSFGPRTPDLILQMAASVDELMK</sequence>
<dbReference type="PROSITE" id="PS50983">
    <property type="entry name" value="FE_B12_PBP"/>
    <property type="match status" value="1"/>
</dbReference>
<feature type="domain" description="Fe/B12 periplasmic-binding" evidence="2">
    <location>
        <begin position="40"/>
        <end position="294"/>
    </location>
</feature>
<proteinExistence type="inferred from homology"/>
<dbReference type="PANTHER" id="PTHR30535">
    <property type="entry name" value="VITAMIN B12-BINDING PROTEIN"/>
    <property type="match status" value="1"/>
</dbReference>
<protein>
    <submittedName>
        <fullName evidence="3">Iron complex transport system substrate-binding protein</fullName>
    </submittedName>
</protein>
<dbReference type="RefSeq" id="WP_190276911.1">
    <property type="nucleotide sequence ID" value="NZ_CP016769.1"/>
</dbReference>
<dbReference type="InterPro" id="IPR050902">
    <property type="entry name" value="ABC_Transporter_SBP"/>
</dbReference>
<evidence type="ECO:0000256" key="1">
    <source>
        <dbReference type="ARBA" id="ARBA00008814"/>
    </source>
</evidence>
<evidence type="ECO:0000313" key="4">
    <source>
        <dbReference type="Proteomes" id="UP000217144"/>
    </source>
</evidence>
<dbReference type="InterPro" id="IPR002491">
    <property type="entry name" value="ABC_transptr_periplasmic_BD"/>
</dbReference>
<dbReference type="KEGG" id="plan:A1s21148_02625"/>
<dbReference type="Pfam" id="PF01497">
    <property type="entry name" value="Peripla_BP_2"/>
    <property type="match status" value="1"/>
</dbReference>
<dbReference type="PANTHER" id="PTHR30535:SF4">
    <property type="entry name" value="HEMIN-BINDING PERIPLASMIC PROTEIN HMUT"/>
    <property type="match status" value="1"/>
</dbReference>
<organism evidence="3 4">
    <name type="scientific">Candidatus Planktophila lacus</name>
    <dbReference type="NCBI Taxonomy" id="1884913"/>
    <lineage>
        <taxon>Bacteria</taxon>
        <taxon>Bacillati</taxon>
        <taxon>Actinomycetota</taxon>
        <taxon>Actinomycetes</taxon>
        <taxon>Candidatus Nanopelagicales</taxon>
        <taxon>Candidatus Nanopelagicaceae</taxon>
        <taxon>Candidatus Planktophila</taxon>
    </lineage>
</organism>
<dbReference type="EMBL" id="CP016769">
    <property type="protein sequence ID" value="ASY10440.1"/>
    <property type="molecule type" value="Genomic_DNA"/>
</dbReference>
<dbReference type="Proteomes" id="UP000217144">
    <property type="component" value="Chromosome"/>
</dbReference>
<dbReference type="SUPFAM" id="SSF53807">
    <property type="entry name" value="Helical backbone' metal receptor"/>
    <property type="match status" value="1"/>
</dbReference>
<dbReference type="AlphaFoldDB" id="A0AAC9YQU2"/>
<name>A0AAC9YQU2_9ACTN</name>
<comment type="similarity">
    <text evidence="1">Belongs to the bacterial solute-binding protein 8 family.</text>
</comment>
<keyword evidence="4" id="KW-1185">Reference proteome</keyword>
<accession>A0AAC9YQU2</accession>